<feature type="transmembrane region" description="Helical" evidence="12">
    <location>
        <begin position="151"/>
        <end position="171"/>
    </location>
</feature>
<protein>
    <recommendedName>
        <fullName evidence="9 12">Protein translocase subunit SecY</fullName>
    </recommendedName>
</protein>
<dbReference type="PIRSF" id="PIRSF004557">
    <property type="entry name" value="SecY"/>
    <property type="match status" value="1"/>
</dbReference>
<evidence type="ECO:0000313" key="14">
    <source>
        <dbReference type="EMBL" id="HGY10708.1"/>
    </source>
</evidence>
<keyword evidence="6 12" id="KW-1133">Transmembrane helix</keyword>
<feature type="transmembrane region" description="Helical" evidence="12">
    <location>
        <begin position="392"/>
        <end position="413"/>
    </location>
</feature>
<feature type="transmembrane region" description="Helical" evidence="12">
    <location>
        <begin position="70"/>
        <end position="97"/>
    </location>
</feature>
<keyword evidence="4 12" id="KW-0812">Transmembrane</keyword>
<dbReference type="InterPro" id="IPR030659">
    <property type="entry name" value="SecY_CS"/>
</dbReference>
<evidence type="ECO:0000256" key="13">
    <source>
        <dbReference type="RuleBase" id="RU004349"/>
    </source>
</evidence>
<keyword evidence="7 12" id="KW-0811">Translocation</keyword>
<organism evidence="14">
    <name type="scientific">Oceanithermus profundus</name>
    <dbReference type="NCBI Taxonomy" id="187137"/>
    <lineage>
        <taxon>Bacteria</taxon>
        <taxon>Thermotogati</taxon>
        <taxon>Deinococcota</taxon>
        <taxon>Deinococci</taxon>
        <taxon>Thermales</taxon>
        <taxon>Thermaceae</taxon>
        <taxon>Oceanithermus</taxon>
    </lineage>
</organism>
<evidence type="ECO:0000256" key="5">
    <source>
        <dbReference type="ARBA" id="ARBA00022927"/>
    </source>
</evidence>
<comment type="similarity">
    <text evidence="2 12 13">Belongs to the SecY/SEC61-alpha family.</text>
</comment>
<evidence type="ECO:0000256" key="3">
    <source>
        <dbReference type="ARBA" id="ARBA00022448"/>
    </source>
</evidence>
<feature type="transmembrane region" description="Helical" evidence="12">
    <location>
        <begin position="271"/>
        <end position="291"/>
    </location>
</feature>
<comment type="subcellular location">
    <subcellularLocation>
        <location evidence="1">Cell inner membrane</location>
        <topology evidence="1">Multi-pass membrane protein</topology>
    </subcellularLocation>
    <subcellularLocation>
        <location evidence="12">Cell membrane</location>
        <topology evidence="12">Multi-pass membrane protein</topology>
    </subcellularLocation>
</comment>
<dbReference type="Proteomes" id="UP000885759">
    <property type="component" value="Unassembled WGS sequence"/>
</dbReference>
<evidence type="ECO:0000256" key="4">
    <source>
        <dbReference type="ARBA" id="ARBA00022692"/>
    </source>
</evidence>
<accession>A0A7C4V7L7</accession>
<dbReference type="NCBIfam" id="TIGR00967">
    <property type="entry name" value="3a0501s007"/>
    <property type="match status" value="1"/>
</dbReference>
<dbReference type="GO" id="GO:0006605">
    <property type="term" value="P:protein targeting"/>
    <property type="evidence" value="ECO:0007669"/>
    <property type="project" value="UniProtKB-UniRule"/>
</dbReference>
<dbReference type="GO" id="GO:0005886">
    <property type="term" value="C:plasma membrane"/>
    <property type="evidence" value="ECO:0007669"/>
    <property type="project" value="UniProtKB-SubCell"/>
</dbReference>
<gene>
    <name evidence="12 14" type="primary">secY</name>
    <name evidence="14" type="ORF">ENK37_11775</name>
</gene>
<dbReference type="GO" id="GO:0043952">
    <property type="term" value="P:protein transport by the Sec complex"/>
    <property type="evidence" value="ECO:0007669"/>
    <property type="project" value="UniProtKB-UniRule"/>
</dbReference>
<reference evidence="14" key="1">
    <citation type="journal article" date="2020" name="mSystems">
        <title>Genome- and Community-Level Interaction Insights into Carbon Utilization and Element Cycling Functions of Hydrothermarchaeota in Hydrothermal Sediment.</title>
        <authorList>
            <person name="Zhou Z."/>
            <person name="Liu Y."/>
            <person name="Xu W."/>
            <person name="Pan J."/>
            <person name="Luo Z.H."/>
            <person name="Li M."/>
        </authorList>
    </citation>
    <scope>NUCLEOTIDE SEQUENCE [LARGE SCALE GENOMIC DNA]</scope>
    <source>
        <strain evidence="14">HyVt-570</strain>
    </source>
</reference>
<evidence type="ECO:0000256" key="7">
    <source>
        <dbReference type="ARBA" id="ARBA00023010"/>
    </source>
</evidence>
<feature type="transmembrane region" description="Helical" evidence="12">
    <location>
        <begin position="183"/>
        <end position="207"/>
    </location>
</feature>
<feature type="transmembrane region" description="Helical" evidence="12">
    <location>
        <begin position="213"/>
        <end position="234"/>
    </location>
</feature>
<dbReference type="HAMAP" id="MF_01465">
    <property type="entry name" value="SecY"/>
    <property type="match status" value="1"/>
</dbReference>
<dbReference type="Pfam" id="PF00344">
    <property type="entry name" value="SecY"/>
    <property type="match status" value="1"/>
</dbReference>
<dbReference type="Gene3D" id="1.10.3370.10">
    <property type="entry name" value="SecY subunit domain"/>
    <property type="match status" value="1"/>
</dbReference>
<evidence type="ECO:0000256" key="2">
    <source>
        <dbReference type="ARBA" id="ARBA00005751"/>
    </source>
</evidence>
<evidence type="ECO:0000256" key="10">
    <source>
        <dbReference type="ARBA" id="ARBA00057692"/>
    </source>
</evidence>
<dbReference type="PROSITE" id="PS00756">
    <property type="entry name" value="SECY_2"/>
    <property type="match status" value="1"/>
</dbReference>
<dbReference type="GO" id="GO:0065002">
    <property type="term" value="P:intracellular protein transmembrane transport"/>
    <property type="evidence" value="ECO:0007669"/>
    <property type="project" value="UniProtKB-UniRule"/>
</dbReference>
<dbReference type="InterPro" id="IPR023201">
    <property type="entry name" value="SecY_dom_sf"/>
</dbReference>
<comment type="caution">
    <text evidence="14">The sequence shown here is derived from an EMBL/GenBank/DDBJ whole genome shotgun (WGS) entry which is preliminary data.</text>
</comment>
<dbReference type="FunFam" id="1.10.3370.10:FF:000001">
    <property type="entry name" value="Preprotein translocase subunit SecY"/>
    <property type="match status" value="1"/>
</dbReference>
<evidence type="ECO:0000256" key="12">
    <source>
        <dbReference type="HAMAP-Rule" id="MF_01465"/>
    </source>
</evidence>
<name>A0A7C4V7L7_9DEIN</name>
<evidence type="ECO:0000256" key="1">
    <source>
        <dbReference type="ARBA" id="ARBA00004429"/>
    </source>
</evidence>
<keyword evidence="8 12" id="KW-0472">Membrane</keyword>
<proteinExistence type="inferred from homology"/>
<evidence type="ECO:0000256" key="6">
    <source>
        <dbReference type="ARBA" id="ARBA00022989"/>
    </source>
</evidence>
<feature type="transmembrane region" description="Helical" evidence="12">
    <location>
        <begin position="368"/>
        <end position="386"/>
    </location>
</feature>
<dbReference type="InterPro" id="IPR026593">
    <property type="entry name" value="SecY"/>
</dbReference>
<dbReference type="PRINTS" id="PR00303">
    <property type="entry name" value="SECYTRNLCASE"/>
</dbReference>
<dbReference type="PANTHER" id="PTHR10906">
    <property type="entry name" value="SECY/SEC61-ALPHA FAMILY MEMBER"/>
    <property type="match status" value="1"/>
</dbReference>
<comment type="function">
    <text evidence="10 12">The central subunit of the protein translocation channel SecYEG. Consists of two halves formed by TMs 1-5 and 6-10. These two domains form a lateral gate at the front which open onto the bilayer between TMs 2 and 7, and are clamped together by SecE at the back. The channel is closed by both a pore ring composed of hydrophobic SecY resides and a short helix (helix 2A) on the extracellular side of the membrane which forms a plug. The plug probably moves laterally to allow the channel to open. The ring and the pore may move independently.</text>
</comment>
<feature type="transmembrane region" description="Helical" evidence="12">
    <location>
        <begin position="117"/>
        <end position="135"/>
    </location>
</feature>
<feature type="transmembrane region" description="Helical" evidence="12">
    <location>
        <begin position="311"/>
        <end position="330"/>
    </location>
</feature>
<sequence>MLRAFRDAFVVPELRQRLFFTLLMLAVYRLGTFVPTPGVDVAKVSDFLGTAAGGVFGIINLFSGGNFQNFSIFALGIMPYITAAIIMQLLTSTVPALEKLQREGEEGRRIITQYTRIGGIALGAFQGLFLAIGFLENQGGQFLLPGWEPGWGFRLIVVITQVAGIALLLWMGERITEYGLGNGVSLIIFAGIVASWVPQLIGLFQLVSKGEVGIVNVIFFFAFIVLAFAGMVAVTQAERRIPVQYARKVVGRKMYGGQTTYLPIKLNAANVIPIIFAAAIIQIPIFLAAPFQASSPLAAGIASFFNPRNASGLIIEVVLVILFTYIYTAVQFDPRRIAENLREYGGFIPGVRPGEPTIKFLEHIVSRMTLWGALFLGLVTALPQIIQNLTKVSSLAFSGIGLLIVVGVALDTLRQIESQLMMRNYEGFLSKGRIKGRRNF</sequence>
<dbReference type="AlphaFoldDB" id="A0A7C4V7L7"/>
<evidence type="ECO:0000256" key="11">
    <source>
        <dbReference type="ARBA" id="ARBA00063838"/>
    </source>
</evidence>
<feature type="transmembrane region" description="Helical" evidence="12">
    <location>
        <begin position="18"/>
        <end position="35"/>
    </location>
</feature>
<comment type="subunit">
    <text evidence="11 12">Component of the Sec protein translocase complex. Heterotrimer consisting of SecY, SecE and SecG subunits. The heterotrimers can form oligomers, although 1 heterotrimer is thought to be able to translocate proteins. Interacts with the ribosome. Interacts with SecDF, and other proteins may be involved. Interacts with SecA.</text>
</comment>
<keyword evidence="5 12" id="KW-0653">Protein transport</keyword>
<keyword evidence="3 12" id="KW-0813">Transport</keyword>
<evidence type="ECO:0000256" key="9">
    <source>
        <dbReference type="ARBA" id="ARBA00039733"/>
    </source>
</evidence>
<evidence type="ECO:0000256" key="8">
    <source>
        <dbReference type="ARBA" id="ARBA00023136"/>
    </source>
</evidence>
<dbReference type="InterPro" id="IPR002208">
    <property type="entry name" value="SecY/SEC61-alpha"/>
</dbReference>
<keyword evidence="12" id="KW-1003">Cell membrane</keyword>
<dbReference type="EMBL" id="DRPZ01000293">
    <property type="protein sequence ID" value="HGY10708.1"/>
    <property type="molecule type" value="Genomic_DNA"/>
</dbReference>
<dbReference type="SUPFAM" id="SSF103491">
    <property type="entry name" value="Preprotein translocase SecY subunit"/>
    <property type="match status" value="1"/>
</dbReference>